<keyword evidence="3 6" id="KW-0812">Transmembrane</keyword>
<keyword evidence="2" id="KW-0813">Transport</keyword>
<evidence type="ECO:0000256" key="3">
    <source>
        <dbReference type="ARBA" id="ARBA00022692"/>
    </source>
</evidence>
<keyword evidence="5 6" id="KW-0472">Membrane</keyword>
<keyword evidence="8" id="KW-1185">Reference proteome</keyword>
<dbReference type="InterPro" id="IPR050930">
    <property type="entry name" value="MFS_Vesicular_Transporter"/>
</dbReference>
<dbReference type="Gene3D" id="1.20.1250.20">
    <property type="entry name" value="MFS general substrate transporter like domains"/>
    <property type="match status" value="1"/>
</dbReference>
<dbReference type="Proteomes" id="UP001159042">
    <property type="component" value="Unassembled WGS sequence"/>
</dbReference>
<evidence type="ECO:0000256" key="2">
    <source>
        <dbReference type="ARBA" id="ARBA00022448"/>
    </source>
</evidence>
<evidence type="ECO:0000313" key="7">
    <source>
        <dbReference type="EMBL" id="KAJ8910902.1"/>
    </source>
</evidence>
<dbReference type="SUPFAM" id="SSF103473">
    <property type="entry name" value="MFS general substrate transporter"/>
    <property type="match status" value="1"/>
</dbReference>
<dbReference type="PANTHER" id="PTHR23506">
    <property type="entry name" value="GH10249P"/>
    <property type="match status" value="1"/>
</dbReference>
<evidence type="ECO:0000313" key="8">
    <source>
        <dbReference type="Proteomes" id="UP001159042"/>
    </source>
</evidence>
<dbReference type="EMBL" id="JANEYG010000235">
    <property type="protein sequence ID" value="KAJ8910902.1"/>
    <property type="molecule type" value="Genomic_DNA"/>
</dbReference>
<dbReference type="AlphaFoldDB" id="A0AAV8VA69"/>
<evidence type="ECO:0000256" key="1">
    <source>
        <dbReference type="ARBA" id="ARBA00004141"/>
    </source>
</evidence>
<dbReference type="GO" id="GO:0022857">
    <property type="term" value="F:transmembrane transporter activity"/>
    <property type="evidence" value="ECO:0007669"/>
    <property type="project" value="TreeGrafter"/>
</dbReference>
<comment type="caution">
    <text evidence="7">The sequence shown here is derived from an EMBL/GenBank/DDBJ whole genome shotgun (WGS) entry which is preliminary data.</text>
</comment>
<comment type="subcellular location">
    <subcellularLocation>
        <location evidence="1">Membrane</location>
        <topology evidence="1">Multi-pass membrane protein</topology>
    </subcellularLocation>
</comment>
<evidence type="ECO:0008006" key="9">
    <source>
        <dbReference type="Google" id="ProtNLM"/>
    </source>
</evidence>
<evidence type="ECO:0000256" key="6">
    <source>
        <dbReference type="SAM" id="Phobius"/>
    </source>
</evidence>
<feature type="transmembrane region" description="Helical" evidence="6">
    <location>
        <begin position="59"/>
        <end position="80"/>
    </location>
</feature>
<name>A0AAV8VA69_9CUCU</name>
<dbReference type="PANTHER" id="PTHR23506:SF26">
    <property type="entry name" value="MFS-TYPE TRANSPORTER SLC18B1"/>
    <property type="match status" value="1"/>
</dbReference>
<evidence type="ECO:0000256" key="5">
    <source>
        <dbReference type="ARBA" id="ARBA00023136"/>
    </source>
</evidence>
<accession>A0AAV8VA69</accession>
<feature type="transmembrane region" description="Helical" evidence="6">
    <location>
        <begin position="24"/>
        <end position="47"/>
    </location>
</feature>
<proteinExistence type="predicted"/>
<gene>
    <name evidence="7" type="ORF">NQ315_003955</name>
</gene>
<reference evidence="7 8" key="1">
    <citation type="journal article" date="2023" name="Insect Mol. Biol.">
        <title>Genome sequencing provides insights into the evolution of gene families encoding plant cell wall-degrading enzymes in longhorned beetles.</title>
        <authorList>
            <person name="Shin N.R."/>
            <person name="Okamura Y."/>
            <person name="Kirsch R."/>
            <person name="Pauchet Y."/>
        </authorList>
    </citation>
    <scope>NUCLEOTIDE SEQUENCE [LARGE SCALE GENOMIC DNA]</scope>
    <source>
        <strain evidence="7">EAD_L_NR</strain>
    </source>
</reference>
<organism evidence="7 8">
    <name type="scientific">Exocentrus adspersus</name>
    <dbReference type="NCBI Taxonomy" id="1586481"/>
    <lineage>
        <taxon>Eukaryota</taxon>
        <taxon>Metazoa</taxon>
        <taxon>Ecdysozoa</taxon>
        <taxon>Arthropoda</taxon>
        <taxon>Hexapoda</taxon>
        <taxon>Insecta</taxon>
        <taxon>Pterygota</taxon>
        <taxon>Neoptera</taxon>
        <taxon>Endopterygota</taxon>
        <taxon>Coleoptera</taxon>
        <taxon>Polyphaga</taxon>
        <taxon>Cucujiformia</taxon>
        <taxon>Chrysomeloidea</taxon>
        <taxon>Cerambycidae</taxon>
        <taxon>Lamiinae</taxon>
        <taxon>Acanthocinini</taxon>
        <taxon>Exocentrus</taxon>
    </lineage>
</organism>
<dbReference type="GO" id="GO:0016020">
    <property type="term" value="C:membrane"/>
    <property type="evidence" value="ECO:0007669"/>
    <property type="project" value="UniProtKB-SubCell"/>
</dbReference>
<dbReference type="InterPro" id="IPR036259">
    <property type="entry name" value="MFS_trans_sf"/>
</dbReference>
<evidence type="ECO:0000256" key="4">
    <source>
        <dbReference type="ARBA" id="ARBA00022989"/>
    </source>
</evidence>
<protein>
    <recommendedName>
        <fullName evidence="9">Major facilitator superfamily (MFS) profile domain-containing protein</fullName>
    </recommendedName>
</protein>
<sequence>MDSKTACSSSNFSRAFGFPNNLETYGLISGLWTSAFALGAFIGPSISGILYDNVGFNNASMFIVTIHLLVGLAVTLFVFFSRNQPTYVEIKNEKVASGENTYVKSQHQSSTTESMKSIRSVGNGISIEKSRPPGMNSLIACNSYKSQAWPKRDTSSLNLSPYSYSYGTVNHQNDNHSTSYLQGVA</sequence>
<keyword evidence="4 6" id="KW-1133">Transmembrane helix</keyword>